<dbReference type="EMBL" id="LASV01000800">
    <property type="protein sequence ID" value="KKA16267.1"/>
    <property type="molecule type" value="Genomic_DNA"/>
</dbReference>
<dbReference type="GeneID" id="25313221"/>
<gene>
    <name evidence="1" type="ORF">T310_10154</name>
</gene>
<proteinExistence type="predicted"/>
<keyword evidence="2" id="KW-1185">Reference proteome</keyword>
<evidence type="ECO:0000313" key="1">
    <source>
        <dbReference type="EMBL" id="KKA16267.1"/>
    </source>
</evidence>
<dbReference type="Proteomes" id="UP000053958">
    <property type="component" value="Unassembled WGS sequence"/>
</dbReference>
<evidence type="ECO:0000313" key="2">
    <source>
        <dbReference type="Proteomes" id="UP000053958"/>
    </source>
</evidence>
<reference evidence="1 2" key="1">
    <citation type="submission" date="2015-04" db="EMBL/GenBank/DDBJ databases">
        <authorList>
            <person name="Heijne W.H."/>
            <person name="Fedorova N.D."/>
            <person name="Nierman W.C."/>
            <person name="Vollebregt A.W."/>
            <person name="Zhao Z."/>
            <person name="Wu L."/>
            <person name="Kumar M."/>
            <person name="Stam H."/>
            <person name="van den Berg M.A."/>
            <person name="Pel H.J."/>
        </authorList>
    </citation>
    <scope>NUCLEOTIDE SEQUENCE [LARGE SCALE GENOMIC DNA]</scope>
    <source>
        <strain evidence="1 2">CBS 393.64</strain>
    </source>
</reference>
<accession>A0A0F4YDH4</accession>
<comment type="caution">
    <text evidence="1">The sequence shown here is derived from an EMBL/GenBank/DDBJ whole genome shotgun (WGS) entry which is preliminary data.</text>
</comment>
<dbReference type="AlphaFoldDB" id="A0A0F4YDH4"/>
<feature type="non-terminal residue" evidence="1">
    <location>
        <position position="1"/>
    </location>
</feature>
<organism evidence="1 2">
    <name type="scientific">Rasamsonia emersonii (strain ATCC 16479 / CBS 393.64 / IMI 116815)</name>
    <dbReference type="NCBI Taxonomy" id="1408163"/>
    <lineage>
        <taxon>Eukaryota</taxon>
        <taxon>Fungi</taxon>
        <taxon>Dikarya</taxon>
        <taxon>Ascomycota</taxon>
        <taxon>Pezizomycotina</taxon>
        <taxon>Eurotiomycetes</taxon>
        <taxon>Eurotiomycetidae</taxon>
        <taxon>Eurotiales</taxon>
        <taxon>Trichocomaceae</taxon>
        <taxon>Rasamsonia</taxon>
    </lineage>
</organism>
<dbReference type="RefSeq" id="XP_013322879.1">
    <property type="nucleotide sequence ID" value="XM_013467425.1"/>
</dbReference>
<protein>
    <submittedName>
        <fullName evidence="1">Uncharacterized protein</fullName>
    </submittedName>
</protein>
<name>A0A0F4YDH4_RASE3</name>
<sequence length="126" mass="14114">RYYYYGVTSGRQILQNTSSVLSLSLPADWSAAGHDYRRRHNDCPGRIHTISYSSDRPPEGICHGSGVLGRISLPALKERVCLQHHSGRMLVRQAQGLAVTGMQRLQVTVLTQTISLTTLRKKQRQV</sequence>